<dbReference type="InterPro" id="IPR007275">
    <property type="entry name" value="YTH_domain"/>
</dbReference>
<keyword evidence="8" id="KW-0539">Nucleus</keyword>
<feature type="domain" description="R3H" evidence="13">
    <location>
        <begin position="74"/>
        <end position="138"/>
    </location>
</feature>
<dbReference type="SMART" id="SM00487">
    <property type="entry name" value="DEXDc"/>
    <property type="match status" value="2"/>
</dbReference>
<dbReference type="InterPro" id="IPR011709">
    <property type="entry name" value="DEAD-box_helicase_OB_fold"/>
</dbReference>
<dbReference type="eggNOG" id="KOG0187">
    <property type="taxonomic scope" value="Eukaryota"/>
</dbReference>
<feature type="compositionally biased region" description="Low complexity" evidence="11">
    <location>
        <begin position="1551"/>
        <end position="1562"/>
    </location>
</feature>
<dbReference type="GO" id="GO:0003724">
    <property type="term" value="F:RNA helicase activity"/>
    <property type="evidence" value="ECO:0007669"/>
    <property type="project" value="UniProtKB-EC"/>
</dbReference>
<accession>C3Y1F9</accession>
<feature type="region of interest" description="Disordered" evidence="11">
    <location>
        <begin position="1436"/>
        <end position="1603"/>
    </location>
</feature>
<organism>
    <name type="scientific">Branchiostoma floridae</name>
    <name type="common">Florida lancelet</name>
    <name type="synonym">Amphioxus</name>
    <dbReference type="NCBI Taxonomy" id="7739"/>
    <lineage>
        <taxon>Eukaryota</taxon>
        <taxon>Metazoa</taxon>
        <taxon>Chordata</taxon>
        <taxon>Cephalochordata</taxon>
        <taxon>Leptocardii</taxon>
        <taxon>Amphioxiformes</taxon>
        <taxon>Branchiostomatidae</taxon>
        <taxon>Branchiostoma</taxon>
    </lineage>
</organism>
<evidence type="ECO:0000256" key="7">
    <source>
        <dbReference type="ARBA" id="ARBA00022884"/>
    </source>
</evidence>
<comment type="similarity">
    <text evidence="2">Belongs to the DEAD box helicase family. DEAH subfamily.</text>
</comment>
<feature type="compositionally biased region" description="Basic and acidic residues" evidence="11">
    <location>
        <begin position="1491"/>
        <end position="1515"/>
    </location>
</feature>
<dbReference type="FunFam" id="3.10.590.10:FF:000004">
    <property type="entry name" value="probable ATP-dependent RNA helicase YTHDC2"/>
    <property type="match status" value="1"/>
</dbReference>
<evidence type="ECO:0000259" key="13">
    <source>
        <dbReference type="PROSITE" id="PS51061"/>
    </source>
</evidence>
<feature type="compositionally biased region" description="Low complexity" evidence="11">
    <location>
        <begin position="703"/>
        <end position="713"/>
    </location>
</feature>
<dbReference type="FunFam" id="3.30.1370.50:FF:000002">
    <property type="entry name" value="Immunoglobulin mu DNA-binding protein 2"/>
    <property type="match status" value="1"/>
</dbReference>
<dbReference type="PROSITE" id="PS51192">
    <property type="entry name" value="HELICASE_ATP_BIND_1"/>
    <property type="match status" value="2"/>
</dbReference>
<dbReference type="PROSITE" id="PS50088">
    <property type="entry name" value="ANK_REPEAT"/>
    <property type="match status" value="1"/>
</dbReference>
<dbReference type="Pfam" id="PF12796">
    <property type="entry name" value="Ank_2"/>
    <property type="match status" value="1"/>
</dbReference>
<dbReference type="FunFam" id="3.40.50.300:FF:000811">
    <property type="entry name" value="probable ATP-dependent RNA helicase YTHDC2"/>
    <property type="match status" value="1"/>
</dbReference>
<evidence type="ECO:0000256" key="11">
    <source>
        <dbReference type="SAM" id="MobiDB-lite"/>
    </source>
</evidence>
<dbReference type="GO" id="GO:0003723">
    <property type="term" value="F:RNA binding"/>
    <property type="evidence" value="ECO:0007669"/>
    <property type="project" value="UniProtKB-KW"/>
</dbReference>
<feature type="domain" description="Helicase ATP-binding" evidence="14">
    <location>
        <begin position="235"/>
        <end position="401"/>
    </location>
</feature>
<dbReference type="SMART" id="SM00393">
    <property type="entry name" value="R3H"/>
    <property type="match status" value="1"/>
</dbReference>
<name>C3Y1F9_BRAFL</name>
<dbReference type="SMART" id="SM00490">
    <property type="entry name" value="HELICc"/>
    <property type="match status" value="1"/>
</dbReference>
<comment type="subcellular location">
    <subcellularLocation>
        <location evidence="1">Nucleus</location>
    </subcellularLocation>
</comment>
<dbReference type="PROSITE" id="PS51061">
    <property type="entry name" value="R3H"/>
    <property type="match status" value="1"/>
</dbReference>
<comment type="catalytic activity">
    <reaction evidence="9">
        <text>ATP + H2O = ADP + phosphate + H(+)</text>
        <dbReference type="Rhea" id="RHEA:13065"/>
        <dbReference type="ChEBI" id="CHEBI:15377"/>
        <dbReference type="ChEBI" id="CHEBI:15378"/>
        <dbReference type="ChEBI" id="CHEBI:30616"/>
        <dbReference type="ChEBI" id="CHEBI:43474"/>
        <dbReference type="ChEBI" id="CHEBI:456216"/>
        <dbReference type="EC" id="3.6.4.13"/>
    </reaction>
</comment>
<dbReference type="PANTHER" id="PTHR18934">
    <property type="entry name" value="ATP-DEPENDENT RNA HELICASE"/>
    <property type="match status" value="1"/>
</dbReference>
<dbReference type="Pfam" id="PF21010">
    <property type="entry name" value="HA2_C"/>
    <property type="match status" value="1"/>
</dbReference>
<keyword evidence="4" id="KW-0378">Hydrolase</keyword>
<dbReference type="Gene3D" id="3.30.1370.50">
    <property type="entry name" value="R3H-like domain"/>
    <property type="match status" value="1"/>
</dbReference>
<dbReference type="InterPro" id="IPR011545">
    <property type="entry name" value="DEAD/DEAH_box_helicase_dom"/>
</dbReference>
<dbReference type="Pfam" id="PF04408">
    <property type="entry name" value="WHD_HA2"/>
    <property type="match status" value="1"/>
</dbReference>
<dbReference type="GO" id="GO:0005524">
    <property type="term" value="F:ATP binding"/>
    <property type="evidence" value="ECO:0007669"/>
    <property type="project" value="UniProtKB-KW"/>
</dbReference>
<dbReference type="GO" id="GO:0006412">
    <property type="term" value="P:translation"/>
    <property type="evidence" value="ECO:0007669"/>
    <property type="project" value="InterPro"/>
</dbReference>
<dbReference type="InterPro" id="IPR036770">
    <property type="entry name" value="Ankyrin_rpt-contain_sf"/>
</dbReference>
<sequence length="1907" mass="212086">MASRGSGRPPPRPRSRNSPPVGQQGMGERMHQGGGNRSGMSRPGSASPQPQGGEGGKRGGRPPPLHKREICIDEEVKIAVRIAVEKFRYNESQKEYEFPSSLTSVERAFIHRYCQSLGIKTKSRGKGSNRYLTIFKKDSRTMGLGTATFSLCRSARHHTHTLLQRFPITGRERQELMPRTERGIGEGHSRDGNRASGLNGRLNNGIQQVPPPRSQSEYDNFRRTLPVAVLQEVIVKTVNENQVVLIAGETGSGKTTQVPQFILDDAQRSNRPCRIICTQPRRISALTVAERVASERGEKIGQTVGYQIRLESRVSPRTLLTFCTNGVLLRTLMGGDSALTTITHVIVDEIHERDRFSDFLLIKLREMLGYFKGLKVVLMSATLNTELFQQYFGSCPIINGNLFDVTEFFLEDVLRSTNYSNQKMQKYKKERGQLEQQQSSLDQWYQQSGTPAPGVVSPKEQLTQHLAEKDLDTAQQEDYESEYDNFRRTLPVAVLQEVIVKTVNENQVVLIAGETGSGKTTQVPQFILDDAQRSNRPCRIICTQPRRISALTVAERVASERGEKIGQTVGYQIRLESRVSPRTLLTFCTNGVLLRTLMGGDSALTTITHVIVDEIHERDRFSDFLLIKLREMLGYFKGLKVVLMSATLNTELFQQYFGSCPIINGNLFDVTEFFLEDVLRSTNYSNQKMQKYKKERGQLEQQQSSLDQWYQQSGTPAPGVVSPKEQLTQHLAEKDLDTAQQEDYENDADAYVQLFHLIMSENVSVDYRHSETCSTTLMIAAGRGNMAAVEQLLALGANINLRAPNGLTALDWARKFGQTDTVEVLEAYIASSEITVSDDTLLVSESSQLSTEDRELLKAYHQSFDDEHVDLDLILCLLFNICSSQEEGAILVFLPGYEEIVTLRDAIMWDDKRFSDTSRYQVYTLHSAMQSGDQKRVFQQAPAGVRKIILSTNIAETSVTINDVVFVIDSGKVKEKSFDALTSVSMLKSVWVSKASAQQRKGRAGRCRPGVCFHLFSRVRYESLQEYQDPELLRTPLQELCLQTKLLSAPNTPIAEFLAKAPEPPAFLVLRNAVQLLKTVDALDMWEDLTELGHHMVDLPIEPRLAKMVLYSVVLKCLDPVLTIACALAYRDPFILPNQPSQKRAAVYCRKKFSAGAYSDHMALLRAFQGWQKAKSDGWERSFCEKNFLCQATMEMIFGMRTQLLGQLRASGFVRARGGGDIRDLNTNSENWAVIKAALCAGSYPNMVRVDRENLWLTTQMEKSVRFHNTSVLGQAANPKVTVALSHAQSVTKLPTDWLVYEEISRAHRYAYVRCCTLMSPVTVAIFAGPSRLPLDALTDPNAPDNRPGGDDQFENYSDSGGEEGENNKRATTKLDDWISFKLDSEAAHLLLQLRFKWHSLFLRRMRAPAKPWSQVDEGVIRAVIGVLSSEEQALGLQQPSGIGQRPRPMSTESYGSQRGSRKNSTESNESVPVGEENKGDRFYPRTSPANREKRILKRDYRSPREFDNRSDRSSVKSASANSSQASSRTSSCTTSPCPSPNHTRGGERTPPSSASSRSGGRNTPPQRVRTPPFVSPKGGRTPQQSPNVRSDKSSPGAGVSDPNRYFILKCNNQRNLDIAMNQSIWATTPSNEKKLNKAFKDCQNVYLVFSVQGSGHFQGYARMASSISKDKVPEFSSASLGGAFQIEWIKRMSIPFQAAHHLLNPWNENKKVQISRDGQEIEPQVGEQLLKAWDRPVTILNRSPGSSRPSSRPSSGPPSKTSSPQGSPKGQRSQEQRFAGSQKSKDSVTGKSNQLPVPPVHWQTEASAESAIEGSQTEPPSTAGEAANLVLAIPQTSTSSSSSSSPQEEASLPSPSQAVVSAIDQDIIEVDPDTKEMLKSLDFGNISGLQVTQPVGVPGFRAPKNP</sequence>
<dbReference type="CDD" id="cd21134">
    <property type="entry name" value="YTH"/>
    <property type="match status" value="1"/>
</dbReference>
<evidence type="ECO:0000259" key="14">
    <source>
        <dbReference type="PROSITE" id="PS51192"/>
    </source>
</evidence>
<dbReference type="SUPFAM" id="SSF82708">
    <property type="entry name" value="R3H domain"/>
    <property type="match status" value="1"/>
</dbReference>
<keyword evidence="6" id="KW-0067">ATP-binding</keyword>
<evidence type="ECO:0000256" key="3">
    <source>
        <dbReference type="ARBA" id="ARBA00022741"/>
    </source>
</evidence>
<dbReference type="SMART" id="SM00847">
    <property type="entry name" value="HA2"/>
    <property type="match status" value="1"/>
</dbReference>
<dbReference type="SMART" id="SM00248">
    <property type="entry name" value="ANK"/>
    <property type="match status" value="2"/>
</dbReference>
<feature type="region of interest" description="Disordered" evidence="11">
    <location>
        <begin position="1"/>
        <end position="68"/>
    </location>
</feature>
<keyword evidence="5" id="KW-0347">Helicase</keyword>
<feature type="domain" description="Helicase C-terminal" evidence="15">
    <location>
        <begin position="870"/>
        <end position="1048"/>
    </location>
</feature>
<dbReference type="InterPro" id="IPR001210">
    <property type="entry name" value="Ribosomal_eS17"/>
</dbReference>
<dbReference type="InterPro" id="IPR002110">
    <property type="entry name" value="Ankyrin_rpt"/>
</dbReference>
<dbReference type="Gene3D" id="3.40.50.300">
    <property type="entry name" value="P-loop containing nucleotide triphosphate hydrolases"/>
    <property type="match status" value="3"/>
</dbReference>
<keyword evidence="7" id="KW-0694">RNA-binding</keyword>
<evidence type="ECO:0000256" key="2">
    <source>
        <dbReference type="ARBA" id="ARBA00008792"/>
    </source>
</evidence>
<dbReference type="SUPFAM" id="SSF52540">
    <property type="entry name" value="P-loop containing nucleoside triphosphate hydrolases"/>
    <property type="match status" value="3"/>
</dbReference>
<evidence type="ECO:0000259" key="15">
    <source>
        <dbReference type="PROSITE" id="PS51194"/>
    </source>
</evidence>
<dbReference type="Pfam" id="PF00271">
    <property type="entry name" value="Helicase_C"/>
    <property type="match status" value="1"/>
</dbReference>
<dbReference type="InterPro" id="IPR014001">
    <property type="entry name" value="Helicase_ATP-bd"/>
</dbReference>
<dbReference type="Pfam" id="PF00833">
    <property type="entry name" value="Ribosomal_S17e"/>
    <property type="match status" value="1"/>
</dbReference>
<dbReference type="eggNOG" id="KOG0923">
    <property type="taxonomic scope" value="Eukaryota"/>
</dbReference>
<evidence type="ECO:0000256" key="9">
    <source>
        <dbReference type="ARBA" id="ARBA00047984"/>
    </source>
</evidence>
<dbReference type="Pfam" id="PF00270">
    <property type="entry name" value="DEAD"/>
    <property type="match status" value="2"/>
</dbReference>
<dbReference type="InterPro" id="IPR059023">
    <property type="entry name" value="RNA_hel_CTD"/>
</dbReference>
<dbReference type="STRING" id="7739.C3Y1F9"/>
<dbReference type="InterPro" id="IPR034083">
    <property type="entry name" value="R3H_DEXH_helicase"/>
</dbReference>
<evidence type="ECO:0000256" key="1">
    <source>
        <dbReference type="ARBA" id="ARBA00004123"/>
    </source>
</evidence>
<feature type="region of interest" description="Disordered" evidence="11">
    <location>
        <begin position="1733"/>
        <end position="1859"/>
    </location>
</feature>
<dbReference type="InterPro" id="IPR036867">
    <property type="entry name" value="R3H_dom_sf"/>
</dbReference>
<dbReference type="InterPro" id="IPR001374">
    <property type="entry name" value="R3H_dom"/>
</dbReference>
<dbReference type="Gene3D" id="1.25.40.20">
    <property type="entry name" value="Ankyrin repeat-containing domain"/>
    <property type="match status" value="1"/>
</dbReference>
<dbReference type="eggNOG" id="KOG0920">
    <property type="taxonomic scope" value="Eukaryota"/>
</dbReference>
<dbReference type="Gene3D" id="3.10.590.10">
    <property type="entry name" value="ph1033 like domains"/>
    <property type="match status" value="1"/>
</dbReference>
<dbReference type="InterPro" id="IPR048333">
    <property type="entry name" value="HA2_WH"/>
</dbReference>
<feature type="compositionally biased region" description="Low complexity" evidence="11">
    <location>
        <begin position="1743"/>
        <end position="1769"/>
    </location>
</feature>
<dbReference type="PROSITE" id="PS50297">
    <property type="entry name" value="ANK_REP_REGION"/>
    <property type="match status" value="1"/>
</dbReference>
<protein>
    <submittedName>
        <fullName evidence="16">Uncharacterized protein</fullName>
    </submittedName>
</protein>
<evidence type="ECO:0000256" key="6">
    <source>
        <dbReference type="ARBA" id="ARBA00022840"/>
    </source>
</evidence>
<dbReference type="PANTHER" id="PTHR18934:SF213">
    <property type="entry name" value="3'-5' RNA HELICASE YTHDC2"/>
    <property type="match status" value="1"/>
</dbReference>
<feature type="compositionally biased region" description="Low complexity" evidence="11">
    <location>
        <begin position="1832"/>
        <end position="1857"/>
    </location>
</feature>
<feature type="compositionally biased region" description="Low complexity" evidence="11">
    <location>
        <begin position="1516"/>
        <end position="1537"/>
    </location>
</feature>
<dbReference type="GO" id="GO:0005840">
    <property type="term" value="C:ribosome"/>
    <property type="evidence" value="ECO:0007669"/>
    <property type="project" value="InterPro"/>
</dbReference>
<keyword evidence="3" id="KW-0547">Nucleotide-binding</keyword>
<feature type="repeat" description="ANK" evidence="10">
    <location>
        <begin position="772"/>
        <end position="804"/>
    </location>
</feature>
<feature type="domain" description="Helicase ATP-binding" evidence="14">
    <location>
        <begin position="500"/>
        <end position="666"/>
    </location>
</feature>
<keyword evidence="10" id="KW-0040">ANK repeat</keyword>
<feature type="compositionally biased region" description="Basic and acidic residues" evidence="11">
    <location>
        <begin position="182"/>
        <end position="193"/>
    </location>
</feature>
<dbReference type="GO" id="GO:0003677">
    <property type="term" value="F:DNA binding"/>
    <property type="evidence" value="ECO:0007669"/>
    <property type="project" value="UniProtKB-ARBA"/>
</dbReference>
<dbReference type="Pfam" id="PF01424">
    <property type="entry name" value="R3H"/>
    <property type="match status" value="1"/>
</dbReference>
<dbReference type="Pfam" id="PF07717">
    <property type="entry name" value="OB_NTP_bind"/>
    <property type="match status" value="1"/>
</dbReference>
<dbReference type="InterPro" id="IPR001650">
    <property type="entry name" value="Helicase_C-like"/>
</dbReference>
<dbReference type="PROSITE" id="PS51194">
    <property type="entry name" value="HELICASE_CTER"/>
    <property type="match status" value="1"/>
</dbReference>
<dbReference type="GO" id="GO:0005634">
    <property type="term" value="C:nucleus"/>
    <property type="evidence" value="ECO:0007669"/>
    <property type="project" value="UniProtKB-SubCell"/>
</dbReference>
<dbReference type="GO" id="GO:0016787">
    <property type="term" value="F:hydrolase activity"/>
    <property type="evidence" value="ECO:0007669"/>
    <property type="project" value="UniProtKB-KW"/>
</dbReference>
<dbReference type="FunFam" id="3.40.50.300:FF:000284">
    <property type="entry name" value="probable ATP-dependent RNA helicase YTHDC2"/>
    <property type="match status" value="2"/>
</dbReference>
<proteinExistence type="inferred from homology"/>
<gene>
    <name evidence="16" type="ORF">BRAFLDRAFT_123593</name>
</gene>
<evidence type="ECO:0000256" key="8">
    <source>
        <dbReference type="ARBA" id="ARBA00023242"/>
    </source>
</evidence>
<dbReference type="Gene3D" id="1.20.120.1080">
    <property type="match status" value="1"/>
</dbReference>
<dbReference type="SUPFAM" id="SSF48403">
    <property type="entry name" value="Ankyrin repeat"/>
    <property type="match status" value="1"/>
</dbReference>
<dbReference type="InterPro" id="IPR007502">
    <property type="entry name" value="Helicase-assoc_dom"/>
</dbReference>
<dbReference type="Pfam" id="PF26026">
    <property type="entry name" value="RNA_hel_CTD"/>
    <property type="match status" value="1"/>
</dbReference>
<reference evidence="16" key="1">
    <citation type="journal article" date="2008" name="Nature">
        <title>The amphioxus genome and the evolution of the chordate karyotype.</title>
        <authorList>
            <consortium name="US DOE Joint Genome Institute (JGI-PGF)"/>
            <person name="Putnam N.H."/>
            <person name="Butts T."/>
            <person name="Ferrier D.E.K."/>
            <person name="Furlong R.F."/>
            <person name="Hellsten U."/>
            <person name="Kawashima T."/>
            <person name="Robinson-Rechavi M."/>
            <person name="Shoguchi E."/>
            <person name="Terry A."/>
            <person name="Yu J.-K."/>
            <person name="Benito-Gutierrez E.L."/>
            <person name="Dubchak I."/>
            <person name="Garcia-Fernandez J."/>
            <person name="Gibson-Brown J.J."/>
            <person name="Grigoriev I.V."/>
            <person name="Horton A.C."/>
            <person name="de Jong P.J."/>
            <person name="Jurka J."/>
            <person name="Kapitonov V.V."/>
            <person name="Kohara Y."/>
            <person name="Kuroki Y."/>
            <person name="Lindquist E."/>
            <person name="Lucas S."/>
            <person name="Osoegawa K."/>
            <person name="Pennacchio L.A."/>
            <person name="Salamov A.A."/>
            <person name="Satou Y."/>
            <person name="Sauka-Spengler T."/>
            <person name="Schmutz J."/>
            <person name="Shin-I T."/>
            <person name="Toyoda A."/>
            <person name="Bronner-Fraser M."/>
            <person name="Fujiyama A."/>
            <person name="Holland L.Z."/>
            <person name="Holland P.W.H."/>
            <person name="Satoh N."/>
            <person name="Rokhsar D.S."/>
        </authorList>
    </citation>
    <scope>NUCLEOTIDE SEQUENCE [LARGE SCALE GENOMIC DNA]</scope>
    <source>
        <strain evidence="16">S238N-H82</strain>
        <tissue evidence="16">Testes</tissue>
    </source>
</reference>
<dbReference type="Pfam" id="PF04146">
    <property type="entry name" value="YTH"/>
    <property type="match status" value="1"/>
</dbReference>
<dbReference type="CDD" id="cd06007">
    <property type="entry name" value="R3H_DEXH_helicase"/>
    <property type="match status" value="1"/>
</dbReference>
<dbReference type="InterPro" id="IPR027417">
    <property type="entry name" value="P-loop_NTPase"/>
</dbReference>
<feature type="region of interest" description="Disordered" evidence="11">
    <location>
        <begin position="1337"/>
        <end position="1369"/>
    </location>
</feature>
<dbReference type="EMBL" id="GG666480">
    <property type="protein sequence ID" value="EEN65699.1"/>
    <property type="molecule type" value="Genomic_DNA"/>
</dbReference>
<feature type="region of interest" description="Disordered" evidence="11">
    <location>
        <begin position="703"/>
        <end position="724"/>
    </location>
</feature>
<evidence type="ECO:0000256" key="4">
    <source>
        <dbReference type="ARBA" id="ARBA00022801"/>
    </source>
</evidence>
<evidence type="ECO:0000313" key="16">
    <source>
        <dbReference type="EMBL" id="EEN65699.1"/>
    </source>
</evidence>
<dbReference type="GO" id="GO:0003735">
    <property type="term" value="F:structural constituent of ribosome"/>
    <property type="evidence" value="ECO:0007669"/>
    <property type="project" value="InterPro"/>
</dbReference>
<dbReference type="eggNOG" id="KOG1902">
    <property type="taxonomic scope" value="Eukaryota"/>
</dbReference>
<dbReference type="PROSITE" id="PS50882">
    <property type="entry name" value="YTH"/>
    <property type="match status" value="1"/>
</dbReference>
<evidence type="ECO:0000259" key="12">
    <source>
        <dbReference type="PROSITE" id="PS50882"/>
    </source>
</evidence>
<dbReference type="InParanoid" id="C3Y1F9"/>
<evidence type="ECO:0000256" key="5">
    <source>
        <dbReference type="ARBA" id="ARBA00022806"/>
    </source>
</evidence>
<dbReference type="FunFam" id="1.20.120.1080:FF:000008">
    <property type="entry name" value="probable ATP-dependent RNA helicase YTHDC2"/>
    <property type="match status" value="1"/>
</dbReference>
<feature type="region of interest" description="Disordered" evidence="11">
    <location>
        <begin position="182"/>
        <end position="218"/>
    </location>
</feature>
<evidence type="ECO:0000256" key="10">
    <source>
        <dbReference type="PROSITE-ProRule" id="PRU00023"/>
    </source>
</evidence>
<feature type="domain" description="YTH" evidence="12">
    <location>
        <begin position="1604"/>
        <end position="1734"/>
    </location>
</feature>
<dbReference type="CDD" id="cd18791">
    <property type="entry name" value="SF2_C_RHA"/>
    <property type="match status" value="1"/>
</dbReference>